<evidence type="ECO:0000313" key="1">
    <source>
        <dbReference type="EMBL" id="MBA0822066.1"/>
    </source>
</evidence>
<dbReference type="AlphaFoldDB" id="A0A7J9IIZ3"/>
<dbReference type="Proteomes" id="UP000593575">
    <property type="component" value="Unassembled WGS sequence"/>
</dbReference>
<comment type="caution">
    <text evidence="1">The sequence shown here is derived from an EMBL/GenBank/DDBJ whole genome shotgun (WGS) entry which is preliminary data.</text>
</comment>
<organism evidence="1 2">
    <name type="scientific">Gossypium armourianum</name>
    <dbReference type="NCBI Taxonomy" id="34283"/>
    <lineage>
        <taxon>Eukaryota</taxon>
        <taxon>Viridiplantae</taxon>
        <taxon>Streptophyta</taxon>
        <taxon>Embryophyta</taxon>
        <taxon>Tracheophyta</taxon>
        <taxon>Spermatophyta</taxon>
        <taxon>Magnoliopsida</taxon>
        <taxon>eudicotyledons</taxon>
        <taxon>Gunneridae</taxon>
        <taxon>Pentapetalae</taxon>
        <taxon>rosids</taxon>
        <taxon>malvids</taxon>
        <taxon>Malvales</taxon>
        <taxon>Malvaceae</taxon>
        <taxon>Malvoideae</taxon>
        <taxon>Gossypium</taxon>
    </lineage>
</organism>
<name>A0A7J9IIZ3_9ROSI</name>
<evidence type="ECO:0000313" key="2">
    <source>
        <dbReference type="Proteomes" id="UP000593575"/>
    </source>
</evidence>
<gene>
    <name evidence="1" type="ORF">Goarm_018884</name>
</gene>
<protein>
    <submittedName>
        <fullName evidence="1">Uncharacterized protein</fullName>
    </submittedName>
</protein>
<accession>A0A7J9IIZ3</accession>
<proteinExistence type="predicted"/>
<sequence length="177" mass="19712">EGIKDQGFEKERGATDLGLAEPSFIAGPQDTQTRVGVRSTKVDSGPVTQDERTIVSAALKIRDTKRLRKGSHIFRGKGNKFKVRAITSESVAEAMSKVVERIGEYFVEFEVDIAVFLETRVSGPKADGIISKIGLDYSHRIKARGFAEGLWIFWKNSVQVQILQNDPQFVQCRLGKK</sequence>
<feature type="non-terminal residue" evidence="1">
    <location>
        <position position="177"/>
    </location>
</feature>
<reference evidence="1 2" key="1">
    <citation type="journal article" date="2019" name="Genome Biol. Evol.">
        <title>Insights into the evolution of the New World diploid cottons (Gossypium, subgenus Houzingenia) based on genome sequencing.</title>
        <authorList>
            <person name="Grover C.E."/>
            <person name="Arick M.A. 2nd"/>
            <person name="Thrash A."/>
            <person name="Conover J.L."/>
            <person name="Sanders W.S."/>
            <person name="Peterson D.G."/>
            <person name="Frelichowski J.E."/>
            <person name="Scheffler J.A."/>
            <person name="Scheffler B.E."/>
            <person name="Wendel J.F."/>
        </authorList>
    </citation>
    <scope>NUCLEOTIDE SEQUENCE [LARGE SCALE GENOMIC DNA]</scope>
    <source>
        <strain evidence="1">6</strain>
        <tissue evidence="1">Leaf</tissue>
    </source>
</reference>
<dbReference type="EMBL" id="JABFAE010000001">
    <property type="protein sequence ID" value="MBA0822066.1"/>
    <property type="molecule type" value="Genomic_DNA"/>
</dbReference>
<keyword evidence="2" id="KW-1185">Reference proteome</keyword>